<accession>A0A815QK34</accession>
<dbReference type="GO" id="GO:0008745">
    <property type="term" value="F:N-acetylmuramoyl-L-alanine amidase activity"/>
    <property type="evidence" value="ECO:0007669"/>
    <property type="project" value="UniProtKB-EC"/>
</dbReference>
<evidence type="ECO:0000256" key="5">
    <source>
        <dbReference type="ARBA" id="ARBA00023287"/>
    </source>
</evidence>
<evidence type="ECO:0000256" key="3">
    <source>
        <dbReference type="ARBA" id="ARBA00022801"/>
    </source>
</evidence>
<evidence type="ECO:0000256" key="6">
    <source>
        <dbReference type="ARBA" id="ARBA00023316"/>
    </source>
</evidence>
<evidence type="ECO:0000313" key="9">
    <source>
        <dbReference type="Proteomes" id="UP000663891"/>
    </source>
</evidence>
<comment type="catalytic activity">
    <reaction evidence="1">
        <text>Hydrolyzes the link between N-acetylmuramoyl residues and L-amino acid residues in certain cell-wall glycopeptides.</text>
        <dbReference type="EC" id="3.5.1.28"/>
    </reaction>
</comment>
<reference evidence="8" key="1">
    <citation type="submission" date="2021-02" db="EMBL/GenBank/DDBJ databases">
        <authorList>
            <person name="Nowell W R."/>
        </authorList>
    </citation>
    <scope>NUCLEOTIDE SEQUENCE</scope>
</reference>
<dbReference type="PANTHER" id="PTHR30417">
    <property type="entry name" value="N-ACETYLMURAMOYL-L-ALANINE AMIDASE AMID"/>
    <property type="match status" value="1"/>
</dbReference>
<dbReference type="CDD" id="cd06583">
    <property type="entry name" value="PGRP"/>
    <property type="match status" value="1"/>
</dbReference>
<proteinExistence type="predicted"/>
<evidence type="ECO:0000259" key="7">
    <source>
        <dbReference type="SMART" id="SM00644"/>
    </source>
</evidence>
<evidence type="ECO:0000256" key="2">
    <source>
        <dbReference type="ARBA" id="ARBA00011901"/>
    </source>
</evidence>
<keyword evidence="6" id="KW-0961">Cell wall biogenesis/degradation</keyword>
<evidence type="ECO:0000256" key="1">
    <source>
        <dbReference type="ARBA" id="ARBA00001561"/>
    </source>
</evidence>
<dbReference type="OrthoDB" id="9973525at2759"/>
<gene>
    <name evidence="8" type="ORF">VCS650_LOCUS40231</name>
</gene>
<dbReference type="Proteomes" id="UP000663891">
    <property type="component" value="Unassembled WGS sequence"/>
</dbReference>
<sequence length="195" mass="21870">KKISTIDMRLILVFIVLTSFVGLCSGALTVLQQLLDRNDYNLKWKYGTAQTIKWITIHNTANSAPAQNEATYLNNRRDSQYISFHYAVDNIHAIQLLPDNIHGWHAGDGSGEGNKASIGVEIAQSTNTNEALKNAAIENGARLAALLLKRYNFGVDRLRKHQDWSGKNCPHDILGRYGWTNFVNLVQQKLNTGDY</sequence>
<name>A0A815QK34_9BILA</name>
<dbReference type="Gene3D" id="3.40.80.10">
    <property type="entry name" value="Peptidoglycan recognition protein-like"/>
    <property type="match status" value="1"/>
</dbReference>
<dbReference type="GO" id="GO:0009254">
    <property type="term" value="P:peptidoglycan turnover"/>
    <property type="evidence" value="ECO:0007669"/>
    <property type="project" value="TreeGrafter"/>
</dbReference>
<dbReference type="AlphaFoldDB" id="A0A815QK34"/>
<dbReference type="GO" id="GO:0009253">
    <property type="term" value="P:peptidoglycan catabolic process"/>
    <property type="evidence" value="ECO:0007669"/>
    <property type="project" value="InterPro"/>
</dbReference>
<dbReference type="PANTHER" id="PTHR30417:SF11">
    <property type="entry name" value="N-ACETYLMURAMOYL-L-ALANINE AMIDASE XLYA"/>
    <property type="match status" value="1"/>
</dbReference>
<organism evidence="8 9">
    <name type="scientific">Adineta steineri</name>
    <dbReference type="NCBI Taxonomy" id="433720"/>
    <lineage>
        <taxon>Eukaryota</taxon>
        <taxon>Metazoa</taxon>
        <taxon>Spiralia</taxon>
        <taxon>Gnathifera</taxon>
        <taxon>Rotifera</taxon>
        <taxon>Eurotatoria</taxon>
        <taxon>Bdelloidea</taxon>
        <taxon>Adinetida</taxon>
        <taxon>Adinetidae</taxon>
        <taxon>Adineta</taxon>
    </lineage>
</organism>
<dbReference type="EC" id="3.5.1.28" evidence="2"/>
<dbReference type="SMART" id="SM00644">
    <property type="entry name" value="Ami_2"/>
    <property type="match status" value="1"/>
</dbReference>
<dbReference type="Pfam" id="PF01510">
    <property type="entry name" value="Amidase_2"/>
    <property type="match status" value="1"/>
</dbReference>
<comment type="caution">
    <text evidence="8">The sequence shown here is derived from an EMBL/GenBank/DDBJ whole genome shotgun (WGS) entry which is preliminary data.</text>
</comment>
<feature type="domain" description="N-acetylmuramoyl-L-alanine amidase" evidence="7">
    <location>
        <begin position="40"/>
        <end position="186"/>
    </location>
</feature>
<dbReference type="InterPro" id="IPR051206">
    <property type="entry name" value="NAMLAA_amidase_2"/>
</dbReference>
<keyword evidence="4" id="KW-0749">Sporulation</keyword>
<keyword evidence="5" id="KW-0178">Competence</keyword>
<keyword evidence="3" id="KW-0378">Hydrolase</keyword>
<dbReference type="GO" id="GO:0071555">
    <property type="term" value="P:cell wall organization"/>
    <property type="evidence" value="ECO:0007669"/>
    <property type="project" value="UniProtKB-KW"/>
</dbReference>
<dbReference type="InterPro" id="IPR002502">
    <property type="entry name" value="Amidase_domain"/>
</dbReference>
<protein>
    <recommendedName>
        <fullName evidence="2">N-acetylmuramoyl-L-alanine amidase</fullName>
        <ecNumber evidence="2">3.5.1.28</ecNumber>
    </recommendedName>
</protein>
<evidence type="ECO:0000256" key="4">
    <source>
        <dbReference type="ARBA" id="ARBA00022969"/>
    </source>
</evidence>
<dbReference type="EMBL" id="CAJNON010001463">
    <property type="protein sequence ID" value="CAF1464409.1"/>
    <property type="molecule type" value="Genomic_DNA"/>
</dbReference>
<dbReference type="InterPro" id="IPR036505">
    <property type="entry name" value="Amidase/PGRP_sf"/>
</dbReference>
<evidence type="ECO:0000313" key="8">
    <source>
        <dbReference type="EMBL" id="CAF1464409.1"/>
    </source>
</evidence>
<dbReference type="GO" id="GO:0030435">
    <property type="term" value="P:sporulation resulting in formation of a cellular spore"/>
    <property type="evidence" value="ECO:0007669"/>
    <property type="project" value="UniProtKB-KW"/>
</dbReference>
<dbReference type="SUPFAM" id="SSF55846">
    <property type="entry name" value="N-acetylmuramoyl-L-alanine amidase-like"/>
    <property type="match status" value="1"/>
</dbReference>
<feature type="non-terminal residue" evidence="8">
    <location>
        <position position="1"/>
    </location>
</feature>